<evidence type="ECO:0000313" key="3">
    <source>
        <dbReference type="Proteomes" id="UP000007796"/>
    </source>
</evidence>
<dbReference type="eggNOG" id="ENOG502RQJG">
    <property type="taxonomic scope" value="Eukaryota"/>
</dbReference>
<proteinExistence type="predicted"/>
<dbReference type="STRING" id="655863.F0XKU5"/>
<evidence type="ECO:0000313" key="2">
    <source>
        <dbReference type="EMBL" id="EFX01764.1"/>
    </source>
</evidence>
<name>F0XKU5_GROCL</name>
<dbReference type="EMBL" id="GL629788">
    <property type="protein sequence ID" value="EFX01764.1"/>
    <property type="molecule type" value="Genomic_DNA"/>
</dbReference>
<keyword evidence="1" id="KW-0732">Signal</keyword>
<dbReference type="GeneID" id="25981863"/>
<gene>
    <name evidence="2" type="ORF">CMQ_8230</name>
</gene>
<dbReference type="AlphaFoldDB" id="F0XKU5"/>
<sequence length="154" mass="16468">MYSVIVNLAWAIAWAGRPVRADGLLDPPGRQGRRFYAEILNAIGISKNKIGFGLYTDVDSCSGSENCWNTGYRTSPILRRWPNVLDAAGNATMDVYTVVDDPANAPLAIVDLIMAPLALADVAIVARAAELRRGMSAKDLAKSKVTKGTGKCTA</sequence>
<organism evidence="3">
    <name type="scientific">Grosmannia clavigera (strain kw1407 / UAMH 11150)</name>
    <name type="common">Blue stain fungus</name>
    <name type="synonym">Graphiocladiella clavigera</name>
    <dbReference type="NCBI Taxonomy" id="655863"/>
    <lineage>
        <taxon>Eukaryota</taxon>
        <taxon>Fungi</taxon>
        <taxon>Dikarya</taxon>
        <taxon>Ascomycota</taxon>
        <taxon>Pezizomycotina</taxon>
        <taxon>Sordariomycetes</taxon>
        <taxon>Sordariomycetidae</taxon>
        <taxon>Ophiostomatales</taxon>
        <taxon>Ophiostomataceae</taxon>
        <taxon>Leptographium</taxon>
    </lineage>
</organism>
<dbReference type="Proteomes" id="UP000007796">
    <property type="component" value="Unassembled WGS sequence"/>
</dbReference>
<reference evidence="2 3" key="1">
    <citation type="journal article" date="2011" name="Proc. Natl. Acad. Sci. U.S.A.">
        <title>Genome and transcriptome analyses of the mountain pine beetle-fungal symbiont Grosmannia clavigera, a lodgepole pine pathogen.</title>
        <authorList>
            <person name="DiGuistini S."/>
            <person name="Wang Y."/>
            <person name="Liao N.Y."/>
            <person name="Taylor G."/>
            <person name="Tanguay P."/>
            <person name="Feau N."/>
            <person name="Henrissat B."/>
            <person name="Chan S.K."/>
            <person name="Hesse-Orce U."/>
            <person name="Alamouti S.M."/>
            <person name="Tsui C.K.M."/>
            <person name="Docking R.T."/>
            <person name="Levasseur A."/>
            <person name="Haridas S."/>
            <person name="Robertson G."/>
            <person name="Birol I."/>
            <person name="Holt R.A."/>
            <person name="Marra M.A."/>
            <person name="Hamelin R.C."/>
            <person name="Hirst M."/>
            <person name="Jones S.J.M."/>
            <person name="Bohlmann J."/>
            <person name="Breuil C."/>
        </authorList>
    </citation>
    <scope>NUCLEOTIDE SEQUENCE [LARGE SCALE GENOMIC DNA]</scope>
    <source>
        <strain evidence="3">kw1407 / UAMH 11150</strain>
    </source>
</reference>
<dbReference type="OrthoDB" id="4508088at2759"/>
<dbReference type="InParanoid" id="F0XKU5"/>
<dbReference type="RefSeq" id="XP_014171246.1">
    <property type="nucleotide sequence ID" value="XM_014315771.1"/>
</dbReference>
<evidence type="ECO:0000256" key="1">
    <source>
        <dbReference type="SAM" id="SignalP"/>
    </source>
</evidence>
<accession>F0XKU5</accession>
<keyword evidence="3" id="KW-1185">Reference proteome</keyword>
<feature type="signal peptide" evidence="1">
    <location>
        <begin position="1"/>
        <end position="21"/>
    </location>
</feature>
<feature type="chain" id="PRO_5003264038" evidence="1">
    <location>
        <begin position="22"/>
        <end position="154"/>
    </location>
</feature>
<protein>
    <submittedName>
        <fullName evidence="2">Uncharacterized protein</fullName>
    </submittedName>
</protein>
<dbReference type="HOGENOM" id="CLU_1704420_0_0_1"/>